<feature type="transmembrane region" description="Helical" evidence="8">
    <location>
        <begin position="6"/>
        <end position="27"/>
    </location>
</feature>
<comment type="subcellular location">
    <subcellularLocation>
        <location evidence="1">Cell membrane</location>
        <topology evidence="1">Multi-pass membrane protein</topology>
    </subcellularLocation>
</comment>
<feature type="transmembrane region" description="Helical" evidence="8">
    <location>
        <begin position="409"/>
        <end position="429"/>
    </location>
</feature>
<proteinExistence type="predicted"/>
<evidence type="ECO:0000256" key="5">
    <source>
        <dbReference type="ARBA" id="ARBA00023136"/>
    </source>
</evidence>
<dbReference type="PANTHER" id="PTHR42643">
    <property type="entry name" value="IONOTROPIC RECEPTOR 20A-RELATED"/>
    <property type="match status" value="1"/>
</dbReference>
<evidence type="ECO:0000256" key="6">
    <source>
        <dbReference type="ARBA" id="ARBA00023170"/>
    </source>
</evidence>
<organism evidence="9 10">
    <name type="scientific">Allacma fusca</name>
    <dbReference type="NCBI Taxonomy" id="39272"/>
    <lineage>
        <taxon>Eukaryota</taxon>
        <taxon>Metazoa</taxon>
        <taxon>Ecdysozoa</taxon>
        <taxon>Arthropoda</taxon>
        <taxon>Hexapoda</taxon>
        <taxon>Collembola</taxon>
        <taxon>Symphypleona</taxon>
        <taxon>Sminthuridae</taxon>
        <taxon>Allacma</taxon>
    </lineage>
</organism>
<protein>
    <submittedName>
        <fullName evidence="9">Uncharacterized protein</fullName>
    </submittedName>
</protein>
<dbReference type="OrthoDB" id="6430908at2759"/>
<feature type="transmembrane region" description="Helical" evidence="8">
    <location>
        <begin position="627"/>
        <end position="651"/>
    </location>
</feature>
<dbReference type="Proteomes" id="UP000708208">
    <property type="component" value="Unassembled WGS sequence"/>
</dbReference>
<evidence type="ECO:0000313" key="9">
    <source>
        <dbReference type="EMBL" id="CAG7837688.1"/>
    </source>
</evidence>
<evidence type="ECO:0000256" key="4">
    <source>
        <dbReference type="ARBA" id="ARBA00022989"/>
    </source>
</evidence>
<evidence type="ECO:0000256" key="2">
    <source>
        <dbReference type="ARBA" id="ARBA00022475"/>
    </source>
</evidence>
<reference evidence="9" key="1">
    <citation type="submission" date="2021-06" db="EMBL/GenBank/DDBJ databases">
        <authorList>
            <person name="Hodson N. C."/>
            <person name="Mongue J. A."/>
            <person name="Jaron S. K."/>
        </authorList>
    </citation>
    <scope>NUCLEOTIDE SEQUENCE</scope>
</reference>
<feature type="transmembrane region" description="Helical" evidence="8">
    <location>
        <begin position="347"/>
        <end position="367"/>
    </location>
</feature>
<keyword evidence="2" id="KW-1003">Cell membrane</keyword>
<dbReference type="InterPro" id="IPR052192">
    <property type="entry name" value="Insect_Ionotropic_Sensory_Rcpt"/>
</dbReference>
<evidence type="ECO:0000256" key="8">
    <source>
        <dbReference type="SAM" id="Phobius"/>
    </source>
</evidence>
<evidence type="ECO:0000313" key="10">
    <source>
        <dbReference type="Proteomes" id="UP000708208"/>
    </source>
</evidence>
<gene>
    <name evidence="9" type="ORF">AFUS01_LOCUS46760</name>
</gene>
<keyword evidence="10" id="KW-1185">Reference proteome</keyword>
<comment type="caution">
    <text evidence="9">The sequence shown here is derived from an EMBL/GenBank/DDBJ whole genome shotgun (WGS) entry which is preliminary data.</text>
</comment>
<evidence type="ECO:0000256" key="3">
    <source>
        <dbReference type="ARBA" id="ARBA00022692"/>
    </source>
</evidence>
<keyword evidence="7" id="KW-0325">Glycoprotein</keyword>
<evidence type="ECO:0000256" key="7">
    <source>
        <dbReference type="ARBA" id="ARBA00023180"/>
    </source>
</evidence>
<evidence type="ECO:0000256" key="1">
    <source>
        <dbReference type="ARBA" id="ARBA00004651"/>
    </source>
</evidence>
<accession>A0A8J2PNI7</accession>
<keyword evidence="4 8" id="KW-1133">Transmembrane helix</keyword>
<keyword evidence="3 8" id="KW-0812">Transmembrane</keyword>
<keyword evidence="6" id="KW-0675">Receptor</keyword>
<sequence length="675" mass="77088">MGLNKNIVFHASTALSIFLVITFKSLVHSKILPRTPFDLIAMSQSSAKFDTICQSTLLATIGKSSFTHFYVNLSEPYVLLNLNTLGSLEPKSNQSYFYKELHADDMLHPNHFSSYHFIPQCSVAFLEVDLYEDFQRLLEVILDKKLVKSYRDHFIFYHESQQVLTEFLSSEVASNIAFKYGISSILSQTHDPEYATINPCSSTEHYSKNLQLYREDCKIAINGKTITVAAVAGAQFGSFENNEDGSLKKARGIYFLMLQDCSKRMNFTIRMFRSPGSGSKKNGIWSGGIGELFSRRADVSFPISIIEPRNAVIDCSPLLEWFEKVFWVKAPPVRTTAHAILKPFTKLTWMSILLSVVGCIPVFFVFIKKNFTSSDETHHPRNATIVIVLDIVTRLLLEQSTALRGYMGSRIRFTIIVWAVFSLIMGTGYRSKLFFFLTFLESDSVPRTHKELAYSNYKLYFRTYGGVAYRYMIKSSDPVHQAMVRDNRLNLEETTVGCIKRVFVEENVACMDYGFSGDYTIFTNATLFAEADPKASKLFKRSVDVDGRFMIIWAFRKYSPLAGIFSRVIRWMMCSGMYDRWVHDDWNEGKRQGIHYLKSGGSVMKKKLEQIEQDLNGGPKPLTQRSLAVPFFSLIALNCASAIFLGLEIILKRSYPCFQYTKELKISVIFFFLLN</sequence>
<dbReference type="EMBL" id="CAJVCH010571509">
    <property type="protein sequence ID" value="CAG7837688.1"/>
    <property type="molecule type" value="Genomic_DNA"/>
</dbReference>
<dbReference type="GO" id="GO:0005886">
    <property type="term" value="C:plasma membrane"/>
    <property type="evidence" value="ECO:0007669"/>
    <property type="project" value="UniProtKB-SubCell"/>
</dbReference>
<dbReference type="AlphaFoldDB" id="A0A8J2PNI7"/>
<keyword evidence="5 8" id="KW-0472">Membrane</keyword>
<dbReference type="PANTHER" id="PTHR42643:SF24">
    <property type="entry name" value="IONOTROPIC RECEPTOR 60A"/>
    <property type="match status" value="1"/>
</dbReference>
<name>A0A8J2PNI7_9HEXA</name>